<accession>A0A644YW30</accession>
<evidence type="ECO:0000313" key="1">
    <source>
        <dbReference type="EMBL" id="MPM32529.1"/>
    </source>
</evidence>
<reference evidence="1" key="1">
    <citation type="submission" date="2019-08" db="EMBL/GenBank/DDBJ databases">
        <authorList>
            <person name="Kucharzyk K."/>
            <person name="Murdoch R.W."/>
            <person name="Higgins S."/>
            <person name="Loffler F."/>
        </authorList>
    </citation>
    <scope>NUCLEOTIDE SEQUENCE</scope>
</reference>
<dbReference type="AlphaFoldDB" id="A0A644YW30"/>
<sequence length="447" mass="48710">MSKWVKYINFVLVLIFALQLSACSKSTTSTAAQSTATTQPLSSEAALTSALAQFTEANSYTVSLTKMVSNRVMNVLDPGNTTTPETKTEDANVTTSIQCLVNNQDKSAQINSTNTSGSYSRVYTDGRWYILDSSNLLKPSDDADWSTIDSFCTPMKNELDLSLYTLPAEDYTFTGQDTVNDTAVYVYSVTLPESAVSAAKEALSSDSLTYSDLALTNPQVTLYVDQSSGKVVRLLITIDKMYTKYSWVNGVTGNYTEFTNSGVSQVADYSGWDATPVDTSAIVPVDDTSTQTYTGKYASFLTFSFAKVDRLVDSSSDSFYISLRDLQGSTLSIMEQPTWYFTNDTLCTNYAQTVYLQYLQTSDANASIESASLTAVNGLNVCKIVGVSNNIASVQYLFTEPDEVAKTLGHDLNSTYNISITPANGEDPRTLFSDVIQSLKFVTTTAN</sequence>
<dbReference type="Gene3D" id="2.50.20.20">
    <property type="match status" value="1"/>
</dbReference>
<name>A0A644YW30_9ZZZZ</name>
<protein>
    <submittedName>
        <fullName evidence="1">Uncharacterized protein</fullName>
    </submittedName>
</protein>
<organism evidence="1">
    <name type="scientific">bioreactor metagenome</name>
    <dbReference type="NCBI Taxonomy" id="1076179"/>
    <lineage>
        <taxon>unclassified sequences</taxon>
        <taxon>metagenomes</taxon>
        <taxon>ecological metagenomes</taxon>
    </lineage>
</organism>
<comment type="caution">
    <text evidence="1">The sequence shown here is derived from an EMBL/GenBank/DDBJ whole genome shotgun (WGS) entry which is preliminary data.</text>
</comment>
<proteinExistence type="predicted"/>
<dbReference type="EMBL" id="VSSQ01006388">
    <property type="protein sequence ID" value="MPM32529.1"/>
    <property type="molecule type" value="Genomic_DNA"/>
</dbReference>
<gene>
    <name evidence="1" type="ORF">SDC9_79092</name>
</gene>